<gene>
    <name evidence="5" type="primary">LOC113510823</name>
</gene>
<organism evidence="4 5">
    <name type="scientific">Galleria mellonella</name>
    <name type="common">Greater wax moth</name>
    <dbReference type="NCBI Taxonomy" id="7137"/>
    <lineage>
        <taxon>Eukaryota</taxon>
        <taxon>Metazoa</taxon>
        <taxon>Ecdysozoa</taxon>
        <taxon>Arthropoda</taxon>
        <taxon>Hexapoda</taxon>
        <taxon>Insecta</taxon>
        <taxon>Pterygota</taxon>
        <taxon>Neoptera</taxon>
        <taxon>Endopterygota</taxon>
        <taxon>Lepidoptera</taxon>
        <taxon>Glossata</taxon>
        <taxon>Ditrysia</taxon>
        <taxon>Pyraloidea</taxon>
        <taxon>Pyralidae</taxon>
        <taxon>Galleriinae</taxon>
        <taxon>Galleria</taxon>
    </lineage>
</organism>
<comment type="cofactor">
    <cofactor evidence="1">
        <name>Zn(2+)</name>
        <dbReference type="ChEBI" id="CHEBI:29105"/>
    </cofactor>
</comment>
<dbReference type="Gene3D" id="3.40.390.10">
    <property type="entry name" value="Collagenase (Catalytic Domain)"/>
    <property type="match status" value="1"/>
</dbReference>
<evidence type="ECO:0000256" key="1">
    <source>
        <dbReference type="ARBA" id="ARBA00001947"/>
    </source>
</evidence>
<dbReference type="RefSeq" id="XP_031763092.2">
    <property type="nucleotide sequence ID" value="XM_031907232.2"/>
</dbReference>
<dbReference type="Proteomes" id="UP001652740">
    <property type="component" value="Unplaced"/>
</dbReference>
<dbReference type="AlphaFoldDB" id="A0A6J3BRM8"/>
<dbReference type="SUPFAM" id="SSF55486">
    <property type="entry name" value="Metalloproteases ('zincins'), catalytic domain"/>
    <property type="match status" value="1"/>
</dbReference>
<dbReference type="InterPro" id="IPR024079">
    <property type="entry name" value="MetalloPept_cat_dom_sf"/>
</dbReference>
<sequence>MICLQWFRKGNWMINLFMLLCNFNVIISEDCNSFGNATDKNLPLDWPSCWTNGTVPFVFDFYSLSPRRLVSLIHQGHNYLEEHSCLVFEEHNPVTSARKRNFTYLYYIYSGVLESCCLQFYTKPVGRRVILITPLCTLPSDIAHATLHALGLMHWRKEPFSKYKAKAILFPYECKGYDQKIKEFEEKF</sequence>
<feature type="signal peptide" evidence="2">
    <location>
        <begin position="1"/>
        <end position="28"/>
    </location>
</feature>
<dbReference type="InParanoid" id="A0A6J3BRM8"/>
<name>A0A6J3BRM8_GALME</name>
<evidence type="ECO:0000313" key="4">
    <source>
        <dbReference type="Proteomes" id="UP001652740"/>
    </source>
</evidence>
<evidence type="ECO:0000256" key="2">
    <source>
        <dbReference type="SAM" id="SignalP"/>
    </source>
</evidence>
<dbReference type="GO" id="GO:0006508">
    <property type="term" value="P:proteolysis"/>
    <property type="evidence" value="ECO:0007669"/>
    <property type="project" value="InterPro"/>
</dbReference>
<dbReference type="KEGG" id="gmw:113510823"/>
<dbReference type="GeneID" id="113510823"/>
<feature type="domain" description="Peptidase M12A" evidence="3">
    <location>
        <begin position="50"/>
        <end position="155"/>
    </location>
</feature>
<protein>
    <submittedName>
        <fullName evidence="5">Uncharacterized protein LOC113510823 isoform X1</fullName>
    </submittedName>
</protein>
<reference evidence="5" key="1">
    <citation type="submission" date="2025-08" db="UniProtKB">
        <authorList>
            <consortium name="RefSeq"/>
        </authorList>
    </citation>
    <scope>IDENTIFICATION</scope>
    <source>
        <tissue evidence="5">Whole larvae</tissue>
    </source>
</reference>
<dbReference type="GO" id="GO:0004222">
    <property type="term" value="F:metalloendopeptidase activity"/>
    <property type="evidence" value="ECO:0007669"/>
    <property type="project" value="InterPro"/>
</dbReference>
<feature type="chain" id="PRO_5045432683" evidence="2">
    <location>
        <begin position="29"/>
        <end position="188"/>
    </location>
</feature>
<keyword evidence="4" id="KW-1185">Reference proteome</keyword>
<evidence type="ECO:0000259" key="3">
    <source>
        <dbReference type="Pfam" id="PF01400"/>
    </source>
</evidence>
<keyword evidence="2" id="KW-0732">Signal</keyword>
<evidence type="ECO:0000313" key="5">
    <source>
        <dbReference type="RefSeq" id="XP_031763092.2"/>
    </source>
</evidence>
<accession>A0A6J3BRM8</accession>
<dbReference type="Pfam" id="PF01400">
    <property type="entry name" value="Astacin"/>
    <property type="match status" value="1"/>
</dbReference>
<proteinExistence type="predicted"/>
<dbReference type="InterPro" id="IPR001506">
    <property type="entry name" value="Peptidase_M12A"/>
</dbReference>